<reference evidence="3 4" key="1">
    <citation type="journal article" date="2009" name="PLoS Genet.">
        <title>Localized plasticity in the streamlined genomes of vinyl chloride respiring Dehalococcoides.</title>
        <authorList>
            <person name="McMurdie P.J."/>
            <person name="Behrens S.F."/>
            <person name="Muller J.A."/>
            <person name="Goke J."/>
            <person name="Ritalahti K.M."/>
            <person name="Wagner R."/>
            <person name="Goltsman E."/>
            <person name="Lapidus A."/>
            <person name="Holmes S."/>
            <person name="Loffler F.E."/>
            <person name="Spormann A.M."/>
        </authorList>
    </citation>
    <scope>NUCLEOTIDE SEQUENCE [LARGE SCALE GENOMIC DNA]</scope>
    <source>
        <strain evidence="3 4">VS</strain>
    </source>
</reference>
<protein>
    <recommendedName>
        <fullName evidence="2">Replication-associated protein ORF2/G2P domain-containing protein</fullName>
    </recommendedName>
</protein>
<dbReference type="HOGENOM" id="CLU_975639_0_0_0"/>
<dbReference type="KEGG" id="dev:DhcVS_1465"/>
<evidence type="ECO:0000259" key="2">
    <source>
        <dbReference type="Pfam" id="PF23343"/>
    </source>
</evidence>
<organism evidence="3 4">
    <name type="scientific">Dehalococcoides mccartyi (strain VS)</name>
    <dbReference type="NCBI Taxonomy" id="311424"/>
    <lineage>
        <taxon>Bacteria</taxon>
        <taxon>Bacillati</taxon>
        <taxon>Chloroflexota</taxon>
        <taxon>Dehalococcoidia</taxon>
        <taxon>Dehalococcoidales</taxon>
        <taxon>Dehalococcoidaceae</taxon>
        <taxon>Dehalococcoides</taxon>
    </lineage>
</organism>
<gene>
    <name evidence="3" type="ordered locus">DhcVS_1465</name>
</gene>
<dbReference type="InterPro" id="IPR056906">
    <property type="entry name" value="ORF2/G2P_dom"/>
</dbReference>
<dbReference type="EMBL" id="CP001827">
    <property type="protein sequence ID" value="ACZ62562.1"/>
    <property type="molecule type" value="Genomic_DNA"/>
</dbReference>
<proteinExistence type="predicted"/>
<dbReference type="Proteomes" id="UP000002506">
    <property type="component" value="Chromosome"/>
</dbReference>
<dbReference type="RefSeq" id="WP_012882695.1">
    <property type="nucleotide sequence ID" value="NC_013552.1"/>
</dbReference>
<sequence>MTNRSDLENKDELQSHPREQGRSEAEQTIDGLAPVPCQVPQEKEKDGGVGEGPSSSPILDILPTTARNLKDKKWWQLTPEEKKQKKFNRAYQRFMLGCSFKGEYRLITLTTPESFKGDIHKAWRKWVMRMRRRGLAREYFAVKEWNARKTCVHIHAVLRLDYIGYQVAREQWRAVTGACWIQVEKVFSGKGMANYLGKYLAKGYEDNPGQRSYWYAYEWIHRKWQAFSKEMYKFGECVTPAEFELIHSLDSQEERIKYMNWRMICAFMDAIRSGRMPEGTYKLRQF</sequence>
<feature type="region of interest" description="Disordered" evidence="1">
    <location>
        <begin position="1"/>
        <end position="62"/>
    </location>
</feature>
<evidence type="ECO:0000256" key="1">
    <source>
        <dbReference type="SAM" id="MobiDB-lite"/>
    </source>
</evidence>
<feature type="domain" description="Replication-associated protein ORF2/G2P" evidence="2">
    <location>
        <begin position="106"/>
        <end position="203"/>
    </location>
</feature>
<name>D2BJR2_DEHMV</name>
<dbReference type="Pfam" id="PF23343">
    <property type="entry name" value="REP_ORF2-G2P"/>
    <property type="match status" value="1"/>
</dbReference>
<evidence type="ECO:0000313" key="4">
    <source>
        <dbReference type="Proteomes" id="UP000002506"/>
    </source>
</evidence>
<evidence type="ECO:0000313" key="3">
    <source>
        <dbReference type="EMBL" id="ACZ62562.1"/>
    </source>
</evidence>
<feature type="compositionally biased region" description="Basic and acidic residues" evidence="1">
    <location>
        <begin position="1"/>
        <end position="25"/>
    </location>
</feature>
<accession>D2BJR2</accession>
<dbReference type="AlphaFoldDB" id="D2BJR2"/>